<protein>
    <submittedName>
        <fullName evidence="1">Uncharacterized protein</fullName>
    </submittedName>
</protein>
<comment type="caution">
    <text evidence="1">The sequence shown here is derived from an EMBL/GenBank/DDBJ whole genome shotgun (WGS) entry which is preliminary data.</text>
</comment>
<proteinExistence type="predicted"/>
<dbReference type="Proteomes" id="UP000765509">
    <property type="component" value="Unassembled WGS sequence"/>
</dbReference>
<evidence type="ECO:0000313" key="2">
    <source>
        <dbReference type="Proteomes" id="UP000765509"/>
    </source>
</evidence>
<evidence type="ECO:0000313" key="1">
    <source>
        <dbReference type="EMBL" id="MBW0478708.1"/>
    </source>
</evidence>
<accession>A0A9Q3C926</accession>
<keyword evidence="2" id="KW-1185">Reference proteome</keyword>
<gene>
    <name evidence="1" type="ORF">O181_018423</name>
</gene>
<organism evidence="1 2">
    <name type="scientific">Austropuccinia psidii MF-1</name>
    <dbReference type="NCBI Taxonomy" id="1389203"/>
    <lineage>
        <taxon>Eukaryota</taxon>
        <taxon>Fungi</taxon>
        <taxon>Dikarya</taxon>
        <taxon>Basidiomycota</taxon>
        <taxon>Pucciniomycotina</taxon>
        <taxon>Pucciniomycetes</taxon>
        <taxon>Pucciniales</taxon>
        <taxon>Sphaerophragmiaceae</taxon>
        <taxon>Austropuccinia</taxon>
    </lineage>
</organism>
<name>A0A9Q3C926_9BASI</name>
<reference evidence="1" key="1">
    <citation type="submission" date="2021-03" db="EMBL/GenBank/DDBJ databases">
        <title>Draft genome sequence of rust myrtle Austropuccinia psidii MF-1, a brazilian biotype.</title>
        <authorList>
            <person name="Quecine M.C."/>
            <person name="Pachon D.M.R."/>
            <person name="Bonatelli M.L."/>
            <person name="Correr F.H."/>
            <person name="Franceschini L.M."/>
            <person name="Leite T.F."/>
            <person name="Margarido G.R.A."/>
            <person name="Almeida C.A."/>
            <person name="Ferrarezi J.A."/>
            <person name="Labate C.A."/>
        </authorList>
    </citation>
    <scope>NUCLEOTIDE SEQUENCE</scope>
    <source>
        <strain evidence="1">MF-1</strain>
    </source>
</reference>
<sequence>MEHQKEVKADGGEEFGRELQEEVKRAGSIIRINTPYYLESQGMVKRGHKKLKDAFVRMDPNGKNNYQFFPLEDIISKKGTTGYYSFQLQSGHKAVLPIGIETNSDLSIEWNKISTKEAVLEAISIKIASKEDKILKEVERLRD</sequence>
<dbReference type="EMBL" id="AVOT02005290">
    <property type="protein sequence ID" value="MBW0478708.1"/>
    <property type="molecule type" value="Genomic_DNA"/>
</dbReference>
<dbReference type="AlphaFoldDB" id="A0A9Q3C926"/>
<dbReference type="OrthoDB" id="2515870at2759"/>